<dbReference type="AlphaFoldDB" id="A0A6N8U3Z6"/>
<keyword evidence="1" id="KW-0472">Membrane</keyword>
<evidence type="ECO:0000256" key="1">
    <source>
        <dbReference type="SAM" id="Phobius"/>
    </source>
</evidence>
<evidence type="ECO:0000313" key="4">
    <source>
        <dbReference type="Proteomes" id="UP000434036"/>
    </source>
</evidence>
<evidence type="ECO:0000256" key="2">
    <source>
        <dbReference type="SAM" id="SignalP"/>
    </source>
</evidence>
<keyword evidence="4" id="KW-1185">Reference proteome</keyword>
<organism evidence="3 4">
    <name type="scientific">Copranaerobaculum intestinale</name>
    <dbReference type="NCBI Taxonomy" id="2692629"/>
    <lineage>
        <taxon>Bacteria</taxon>
        <taxon>Bacillati</taxon>
        <taxon>Bacillota</taxon>
        <taxon>Erysipelotrichia</taxon>
        <taxon>Erysipelotrichales</taxon>
        <taxon>Erysipelotrichaceae</taxon>
        <taxon>Copranaerobaculum</taxon>
    </lineage>
</organism>
<evidence type="ECO:0008006" key="5">
    <source>
        <dbReference type="Google" id="ProtNLM"/>
    </source>
</evidence>
<keyword evidence="1" id="KW-1133">Transmembrane helix</keyword>
<accession>A0A6N8U3Z6</accession>
<reference evidence="3 4" key="2">
    <citation type="submission" date="2020-01" db="EMBL/GenBank/DDBJ databases">
        <title>Clostridiaceae sp. nov. isolated from the gut of human by culturomics.</title>
        <authorList>
            <person name="Chang Y."/>
        </authorList>
    </citation>
    <scope>NUCLEOTIDE SEQUENCE [LARGE SCALE GENOMIC DNA]</scope>
    <source>
        <strain evidence="3 4">DONG20-135</strain>
    </source>
</reference>
<dbReference type="Proteomes" id="UP000434036">
    <property type="component" value="Unassembled WGS sequence"/>
</dbReference>
<proteinExistence type="predicted"/>
<name>A0A6N8U3Z6_9FIRM</name>
<reference evidence="3 4" key="1">
    <citation type="submission" date="2019-12" db="EMBL/GenBank/DDBJ databases">
        <authorList>
            <person name="Yang R."/>
        </authorList>
    </citation>
    <scope>NUCLEOTIDE SEQUENCE [LARGE SCALE GENOMIC DNA]</scope>
    <source>
        <strain evidence="3 4">DONG20-135</strain>
    </source>
</reference>
<protein>
    <recommendedName>
        <fullName evidence="5">MucBP domain-containing protein</fullName>
    </recommendedName>
</protein>
<dbReference type="RefSeq" id="WP_160624365.1">
    <property type="nucleotide sequence ID" value="NZ_WUUQ01000001.1"/>
</dbReference>
<keyword evidence="2" id="KW-0732">Signal</keyword>
<feature type="chain" id="PRO_5026668763" description="MucBP domain-containing protein" evidence="2">
    <location>
        <begin position="30"/>
        <end position="592"/>
    </location>
</feature>
<feature type="transmembrane region" description="Helical" evidence="1">
    <location>
        <begin position="564"/>
        <end position="584"/>
    </location>
</feature>
<dbReference type="EMBL" id="WUUQ01000001">
    <property type="protein sequence ID" value="MXQ72928.1"/>
    <property type="molecule type" value="Genomic_DNA"/>
</dbReference>
<sequence length="592" mass="66018">MKKKMGKILSGIVLSFTILLAGTAFNIHAEDNMSLQTPISLTTSVADNADTRAFIITNNTNENLSAVRYWGSNSSSAYANTVAVAAGSNVRVTVPAAAGLSLIAEYDGYRTSIKAYDAYNMPVYYLINNNVVATYSVVNSGSGTSYTAPLTYMFHNESYSVSGNNYKEVPFGTKSLSFNYEKINMPVKTSTVIYVDQNNVRLTEKTFTVTEKDGGHFQPDAAIRINGKDYKLMSGQAAALNPTYAEGGKSYTYRYMLQDDSIQRAYNITVQYLYNNVVLETNIVSVYPGQSVSYDTSDSVVANKTEYRRSAGEAKTIQHEYDNATRLYKVKYEKVKVNEPYDITVNYVNLENGKVLETHKTTVDVNKTIHYDVKNSFDKDNETYILSGSQSKTVTHTFGQDQTVYNVYYNLKGKEVTSYDVKIIYFDITKNTVLSSKTVKAELNKALLINVPSTYEKGNNKYVLLGGQNTSNTHDFYSRTRTHIYFYRDVNDTANAETVVQPGVNGTVVVGANQIINVDEQGNAVIRTEDGDLTINDENEVVKDNETPLSKGKKTTKKDSFPMMYVYTGVGFLILAGILVFFFMKKRKKEKA</sequence>
<comment type="caution">
    <text evidence="3">The sequence shown here is derived from an EMBL/GenBank/DDBJ whole genome shotgun (WGS) entry which is preliminary data.</text>
</comment>
<feature type="signal peptide" evidence="2">
    <location>
        <begin position="1"/>
        <end position="29"/>
    </location>
</feature>
<evidence type="ECO:0000313" key="3">
    <source>
        <dbReference type="EMBL" id="MXQ72928.1"/>
    </source>
</evidence>
<gene>
    <name evidence="3" type="ORF">GSF08_03105</name>
</gene>
<keyword evidence="1" id="KW-0812">Transmembrane</keyword>